<dbReference type="Proteomes" id="UP001156441">
    <property type="component" value="Unassembled WGS sequence"/>
</dbReference>
<comment type="caution">
    <text evidence="1">The sequence shown here is derived from an EMBL/GenBank/DDBJ whole genome shotgun (WGS) entry which is preliminary data.</text>
</comment>
<evidence type="ECO:0000313" key="1">
    <source>
        <dbReference type="EMBL" id="MCT2583739.1"/>
    </source>
</evidence>
<accession>A0ABT2J7A8</accession>
<dbReference type="InterPro" id="IPR050458">
    <property type="entry name" value="LolB"/>
</dbReference>
<organism evidence="1 2">
    <name type="scientific">Actinophytocola gossypii</name>
    <dbReference type="NCBI Taxonomy" id="2812003"/>
    <lineage>
        <taxon>Bacteria</taxon>
        <taxon>Bacillati</taxon>
        <taxon>Actinomycetota</taxon>
        <taxon>Actinomycetes</taxon>
        <taxon>Pseudonocardiales</taxon>
        <taxon>Pseudonocardiaceae</taxon>
    </lineage>
</organism>
<dbReference type="EMBL" id="JAFFZE010000010">
    <property type="protein sequence ID" value="MCT2583739.1"/>
    <property type="molecule type" value="Genomic_DNA"/>
</dbReference>
<gene>
    <name evidence="1" type="ORF">JT362_11480</name>
</gene>
<dbReference type="InterPro" id="IPR043737">
    <property type="entry name" value="DUF5682"/>
</dbReference>
<reference evidence="1 2" key="1">
    <citation type="submission" date="2021-02" db="EMBL/GenBank/DDBJ databases">
        <title>Actinophytocola xerophila sp. nov., isolated from soil of cotton cropping field.</title>
        <authorList>
            <person name="Huang R."/>
            <person name="Chen X."/>
            <person name="Ge X."/>
            <person name="Liu W."/>
        </authorList>
    </citation>
    <scope>NUCLEOTIDE SEQUENCE [LARGE SCALE GENOMIC DNA]</scope>
    <source>
        <strain evidence="1 2">S1-96</strain>
    </source>
</reference>
<keyword evidence="2" id="KW-1185">Reference proteome</keyword>
<dbReference type="PANTHER" id="PTHR30634">
    <property type="entry name" value="OUTER MEMBRANE LOLAB LIPOPROTEIN INSERTION APPARATUS"/>
    <property type="match status" value="1"/>
</dbReference>
<dbReference type="Pfam" id="PF18934">
    <property type="entry name" value="DUF5682"/>
    <property type="match status" value="1"/>
</dbReference>
<evidence type="ECO:0000313" key="2">
    <source>
        <dbReference type="Proteomes" id="UP001156441"/>
    </source>
</evidence>
<protein>
    <submittedName>
        <fullName evidence="1">Uncharacterized protein</fullName>
    </submittedName>
</protein>
<dbReference type="PANTHER" id="PTHR30634:SF14">
    <property type="match status" value="1"/>
</dbReference>
<proteinExistence type="predicted"/>
<sequence>MTVHVLGIRHHGPGSARAVAGALDELDPALVLIEGPPELDAVAPLAAEAGMRPPVAGLVYAVDDPATAAFYPMAVFSPEWVALRWALERGRDVRFLDLPATNAFALDEEDRDRFDPIATLAEAAGYDDPERWWEDAIELRYHGTDVFAAVAEAMRTLREGQDTDIVTRRREAAMRRVMRKALRTATGPVAVVCGAWHAPVLEPHTFPTIAEDTALLKGLRTTKVTATWVPWTSGRLARTSGYGAGISSPGWYHHLFTAPDEVIPRWLVRVARLLRDEQHDVSSASVIEAVRLAHALAGLRDRPLPGLTEVMESAQAVLSGGSPVPMGLVARRLLVGDVLGRVPPDTPMVPLARDLAATRKRLRMRQSAAEQTLDLDLRAETGRGRSTLLHRLLLLDVPWGRPADTGRTRGTFRESWVLEWRPELEVALIEASVHGTTIPAAAASVVAHRAAEADVGVLASLVETTLTADLPAALTSVLDALAERAARQHDTTRLMAAVEPMARVRRYGDVRGADTELVQRVLAGVVTRVAVGLPAACAALDDDAAAEVRELVDGVQRGVALLDQPELRAEWQRALRAVAEQPGVHGLVSGRATRLLLDAALIDVDEAGRRLSLRLSPAADAVAAAAWLDGFLSGEAALLIHEPELLAVVDRWASEVDAGVFDRLLPLLRRTFSAFAPAERRIIGDRLSRGAAARSEVDEELDHERAARVLPRVLDILGSPR</sequence>
<name>A0ABT2J7A8_9PSEU</name>
<dbReference type="RefSeq" id="WP_260191123.1">
    <property type="nucleotide sequence ID" value="NZ_JAFFZE010000010.1"/>
</dbReference>